<feature type="compositionally biased region" description="Polar residues" evidence="1">
    <location>
        <begin position="1"/>
        <end position="10"/>
    </location>
</feature>
<name>A0AAD9Z8V3_9LECA</name>
<dbReference type="EMBL" id="JASNWA010000007">
    <property type="protein sequence ID" value="KAK3173656.1"/>
    <property type="molecule type" value="Genomic_DNA"/>
</dbReference>
<protein>
    <submittedName>
        <fullName evidence="2">Uncharacterized protein</fullName>
    </submittedName>
</protein>
<feature type="region of interest" description="Disordered" evidence="1">
    <location>
        <begin position="1"/>
        <end position="24"/>
    </location>
</feature>
<reference evidence="2" key="1">
    <citation type="submission" date="2022-11" db="EMBL/GenBank/DDBJ databases">
        <title>Chromosomal genome sequence assembly and mating type (MAT) locus characterization of the leprose asexual lichenized fungus Lepraria neglecta (Nyl.) Erichsen.</title>
        <authorList>
            <person name="Allen J.L."/>
            <person name="Pfeffer B."/>
        </authorList>
    </citation>
    <scope>NUCLEOTIDE SEQUENCE</scope>
    <source>
        <strain evidence="2">Allen 5258</strain>
    </source>
</reference>
<dbReference type="AlphaFoldDB" id="A0AAD9Z8V3"/>
<sequence>MNNDTSDQDSTTTTTAKPPKKKTKATLLGFNAGSGLGTATPKIQAEKHQEVAPHTSKITTKSIFMPKHLPTFQTTLDTQVDLPLTVNAGHGKAFLLHTQYNLQMRHTSLWNHLGSMVEKIAKDCSDETFETAKLEMMRGSAGLGFFQALFPTLVNQYGALKHRPAAEKPLAVNVINNATKLLQTEQSKQPATTQPTTSAMVSQLLVISPRPTITLKDHVEQLQQYTAPFVTLAENIRRELTTFGITVTKVADQAAADQIKIQAIAAHLYQLLGYRPSTLLNAFETSFTDDGQAEVDLKIKGEAEDELMGGTEEDGKVQAPEKTQLRSLPDLFMGAVGDWAHACRCLTCEPDVDRNLVNEAIEKLKKEEIQALKEDVKNHMIKRFHEDYFDEAQQQARKEASDEGKTAEGQASLAKLRNEIREELRAGIEAEHLPILRKQAKEELLAQMAKLK</sequence>
<organism evidence="2 3">
    <name type="scientific">Lepraria neglecta</name>
    <dbReference type="NCBI Taxonomy" id="209136"/>
    <lineage>
        <taxon>Eukaryota</taxon>
        <taxon>Fungi</taxon>
        <taxon>Dikarya</taxon>
        <taxon>Ascomycota</taxon>
        <taxon>Pezizomycotina</taxon>
        <taxon>Lecanoromycetes</taxon>
        <taxon>OSLEUM clade</taxon>
        <taxon>Lecanoromycetidae</taxon>
        <taxon>Lecanorales</taxon>
        <taxon>Lecanorineae</taxon>
        <taxon>Stereocaulaceae</taxon>
        <taxon>Lepraria</taxon>
    </lineage>
</organism>
<proteinExistence type="predicted"/>
<accession>A0AAD9Z8V3</accession>
<feature type="compositionally biased region" description="Basic and acidic residues" evidence="1">
    <location>
        <begin position="396"/>
        <end position="406"/>
    </location>
</feature>
<feature type="region of interest" description="Disordered" evidence="1">
    <location>
        <begin position="392"/>
        <end position="411"/>
    </location>
</feature>
<dbReference type="Proteomes" id="UP001276659">
    <property type="component" value="Unassembled WGS sequence"/>
</dbReference>
<evidence type="ECO:0000313" key="2">
    <source>
        <dbReference type="EMBL" id="KAK3173656.1"/>
    </source>
</evidence>
<evidence type="ECO:0000313" key="3">
    <source>
        <dbReference type="Proteomes" id="UP001276659"/>
    </source>
</evidence>
<evidence type="ECO:0000256" key="1">
    <source>
        <dbReference type="SAM" id="MobiDB-lite"/>
    </source>
</evidence>
<gene>
    <name evidence="2" type="ORF">OEA41_006988</name>
</gene>
<comment type="caution">
    <text evidence="2">The sequence shown here is derived from an EMBL/GenBank/DDBJ whole genome shotgun (WGS) entry which is preliminary data.</text>
</comment>
<keyword evidence="3" id="KW-1185">Reference proteome</keyword>